<dbReference type="RefSeq" id="WP_209555704.1">
    <property type="nucleotide sequence ID" value="NZ_JAEDXU010000001.1"/>
</dbReference>
<organism evidence="5 6">
    <name type="scientific">Enterococcus larvae</name>
    <dbReference type="NCBI Taxonomy" id="2794352"/>
    <lineage>
        <taxon>Bacteria</taxon>
        <taxon>Bacillati</taxon>
        <taxon>Bacillota</taxon>
        <taxon>Bacilli</taxon>
        <taxon>Lactobacillales</taxon>
        <taxon>Enterococcaceae</taxon>
        <taxon>Enterococcus</taxon>
    </lineage>
</organism>
<evidence type="ECO:0000313" key="5">
    <source>
        <dbReference type="EMBL" id="MBP1044910.1"/>
    </source>
</evidence>
<sequence length="289" mass="33866">MKNIYRQLLSTKEQQTLIILELLYAEDSLSLKNLAAYSGLSPRTVYSEISRLNDTNSPILIKSLGKQGYQLILPANFTKDYLYRFILDSSSEIQILEIIFFNEGEYSIESLSTILHYSPSTVRRSIQKLNVHLASSSIKITQPKLRIEGNEFQIFHLFLHLFREHYPVAHRFYPKYENQLIECFARKLINSLDTTDHFDRFATIKSALVINIKRFHYPTEKSLFDCTKIPFDDVALLKSFNEQWHTQFLTNQFRKNPINFLKNIVDIKKLKQSLAMQQTITETEVSIRL</sequence>
<gene>
    <name evidence="5" type="ORF">I6N96_01360</name>
</gene>
<dbReference type="EMBL" id="JAEDXU010000001">
    <property type="protein sequence ID" value="MBP1044910.1"/>
    <property type="molecule type" value="Genomic_DNA"/>
</dbReference>
<dbReference type="InterPro" id="IPR013196">
    <property type="entry name" value="HTH_11"/>
</dbReference>
<dbReference type="InterPro" id="IPR036388">
    <property type="entry name" value="WH-like_DNA-bd_sf"/>
</dbReference>
<evidence type="ECO:0000256" key="2">
    <source>
        <dbReference type="ARBA" id="ARBA00023163"/>
    </source>
</evidence>
<dbReference type="PANTHER" id="PTHR30185:SF18">
    <property type="entry name" value="TRANSCRIPTIONAL REGULATOR MTLR"/>
    <property type="match status" value="1"/>
</dbReference>
<proteinExistence type="predicted"/>
<keyword evidence="2" id="KW-0804">Transcription</keyword>
<evidence type="ECO:0000259" key="3">
    <source>
        <dbReference type="Pfam" id="PF05043"/>
    </source>
</evidence>
<dbReference type="InterPro" id="IPR050661">
    <property type="entry name" value="BglG_antiterminators"/>
</dbReference>
<dbReference type="InterPro" id="IPR036390">
    <property type="entry name" value="WH_DNA-bd_sf"/>
</dbReference>
<reference evidence="5 6" key="1">
    <citation type="submission" date="2020-12" db="EMBL/GenBank/DDBJ databases">
        <title>Vagococcus allomyrinae sp. nov. and Enterococcus lavae sp. nov., isolated from the larvae of Allomyrina dichotoma.</title>
        <authorList>
            <person name="Lee S.D."/>
        </authorList>
    </citation>
    <scope>NUCLEOTIDE SEQUENCE [LARGE SCALE GENOMIC DNA]</scope>
    <source>
        <strain evidence="5 6">BWM-S5</strain>
    </source>
</reference>
<feature type="domain" description="Mga helix-turn-helix" evidence="3">
    <location>
        <begin position="76"/>
        <end position="162"/>
    </location>
</feature>
<protein>
    <submittedName>
        <fullName evidence="5">Helix-turn-helix domain-containing protein</fullName>
    </submittedName>
</protein>
<dbReference type="Pfam" id="PF08279">
    <property type="entry name" value="HTH_11"/>
    <property type="match status" value="1"/>
</dbReference>
<feature type="domain" description="Helix-turn-helix type 11" evidence="4">
    <location>
        <begin position="19"/>
        <end position="70"/>
    </location>
</feature>
<keyword evidence="6" id="KW-1185">Reference proteome</keyword>
<keyword evidence="1" id="KW-0805">Transcription regulation</keyword>
<evidence type="ECO:0000259" key="4">
    <source>
        <dbReference type="Pfam" id="PF08279"/>
    </source>
</evidence>
<dbReference type="PANTHER" id="PTHR30185">
    <property type="entry name" value="CRYPTIC BETA-GLUCOSIDE BGL OPERON ANTITERMINATOR"/>
    <property type="match status" value="1"/>
</dbReference>
<accession>A0ABS4CE86</accession>
<comment type="caution">
    <text evidence="5">The sequence shown here is derived from an EMBL/GenBank/DDBJ whole genome shotgun (WGS) entry which is preliminary data.</text>
</comment>
<dbReference type="Pfam" id="PF05043">
    <property type="entry name" value="Mga"/>
    <property type="match status" value="1"/>
</dbReference>
<dbReference type="Gene3D" id="1.10.10.10">
    <property type="entry name" value="Winged helix-like DNA-binding domain superfamily/Winged helix DNA-binding domain"/>
    <property type="match status" value="1"/>
</dbReference>
<evidence type="ECO:0000313" key="6">
    <source>
        <dbReference type="Proteomes" id="UP000673375"/>
    </source>
</evidence>
<name>A0ABS4CE86_9ENTE</name>
<dbReference type="InterPro" id="IPR007737">
    <property type="entry name" value="Mga_HTH"/>
</dbReference>
<dbReference type="Proteomes" id="UP000673375">
    <property type="component" value="Unassembled WGS sequence"/>
</dbReference>
<dbReference type="SUPFAM" id="SSF46785">
    <property type="entry name" value="Winged helix' DNA-binding domain"/>
    <property type="match status" value="1"/>
</dbReference>
<evidence type="ECO:0000256" key="1">
    <source>
        <dbReference type="ARBA" id="ARBA00023015"/>
    </source>
</evidence>